<dbReference type="Proteomes" id="UP000276133">
    <property type="component" value="Unassembled WGS sequence"/>
</dbReference>
<evidence type="ECO:0000313" key="1">
    <source>
        <dbReference type="EMBL" id="RNA00593.1"/>
    </source>
</evidence>
<dbReference type="AlphaFoldDB" id="A0A3M7PNB8"/>
<sequence>FTLKKNAFLANYFIHEVGQKYPNQKNFLGNFNYINLLINSKRNKVGYELKLLKIKKIQNKIKIIKTNSFHTCEF</sequence>
<comment type="caution">
    <text evidence="1">The sequence shown here is derived from an EMBL/GenBank/DDBJ whole genome shotgun (WGS) entry which is preliminary data.</text>
</comment>
<name>A0A3M7PNB8_BRAPC</name>
<reference evidence="1 2" key="1">
    <citation type="journal article" date="2018" name="Sci. Rep.">
        <title>Genomic signatures of local adaptation to the degree of environmental predictability in rotifers.</title>
        <authorList>
            <person name="Franch-Gras L."/>
            <person name="Hahn C."/>
            <person name="Garcia-Roger E.M."/>
            <person name="Carmona M.J."/>
            <person name="Serra M."/>
            <person name="Gomez A."/>
        </authorList>
    </citation>
    <scope>NUCLEOTIDE SEQUENCE [LARGE SCALE GENOMIC DNA]</scope>
    <source>
        <strain evidence="1">HYR1</strain>
    </source>
</reference>
<dbReference type="EMBL" id="REGN01009684">
    <property type="protein sequence ID" value="RNA00593.1"/>
    <property type="molecule type" value="Genomic_DNA"/>
</dbReference>
<evidence type="ECO:0000313" key="2">
    <source>
        <dbReference type="Proteomes" id="UP000276133"/>
    </source>
</evidence>
<keyword evidence="2" id="KW-1185">Reference proteome</keyword>
<feature type="non-terminal residue" evidence="1">
    <location>
        <position position="1"/>
    </location>
</feature>
<protein>
    <submittedName>
        <fullName evidence="1">Uncharacterized protein</fullName>
    </submittedName>
</protein>
<accession>A0A3M7PNB8</accession>
<organism evidence="1 2">
    <name type="scientific">Brachionus plicatilis</name>
    <name type="common">Marine rotifer</name>
    <name type="synonym">Brachionus muelleri</name>
    <dbReference type="NCBI Taxonomy" id="10195"/>
    <lineage>
        <taxon>Eukaryota</taxon>
        <taxon>Metazoa</taxon>
        <taxon>Spiralia</taxon>
        <taxon>Gnathifera</taxon>
        <taxon>Rotifera</taxon>
        <taxon>Eurotatoria</taxon>
        <taxon>Monogononta</taxon>
        <taxon>Pseudotrocha</taxon>
        <taxon>Ploima</taxon>
        <taxon>Brachionidae</taxon>
        <taxon>Brachionus</taxon>
    </lineage>
</organism>
<proteinExistence type="predicted"/>
<gene>
    <name evidence="1" type="ORF">BpHYR1_016472</name>
</gene>